<evidence type="ECO:0000256" key="1">
    <source>
        <dbReference type="SAM" id="MobiDB-lite"/>
    </source>
</evidence>
<dbReference type="InterPro" id="IPR021109">
    <property type="entry name" value="Peptidase_aspartic_dom_sf"/>
</dbReference>
<feature type="region of interest" description="Disordered" evidence="1">
    <location>
        <begin position="138"/>
        <end position="289"/>
    </location>
</feature>
<feature type="compositionally biased region" description="Acidic residues" evidence="1">
    <location>
        <begin position="388"/>
        <end position="402"/>
    </location>
</feature>
<organism evidence="2 3">
    <name type="scientific">Apolygus lucorum</name>
    <name type="common">Small green plant bug</name>
    <name type="synonym">Lygocoris lucorum</name>
    <dbReference type="NCBI Taxonomy" id="248454"/>
    <lineage>
        <taxon>Eukaryota</taxon>
        <taxon>Metazoa</taxon>
        <taxon>Ecdysozoa</taxon>
        <taxon>Arthropoda</taxon>
        <taxon>Hexapoda</taxon>
        <taxon>Insecta</taxon>
        <taxon>Pterygota</taxon>
        <taxon>Neoptera</taxon>
        <taxon>Paraneoptera</taxon>
        <taxon>Hemiptera</taxon>
        <taxon>Heteroptera</taxon>
        <taxon>Panheteroptera</taxon>
        <taxon>Cimicomorpha</taxon>
        <taxon>Miridae</taxon>
        <taxon>Mirini</taxon>
        <taxon>Apolygus</taxon>
    </lineage>
</organism>
<dbReference type="SUPFAM" id="SSF50630">
    <property type="entry name" value="Acid proteases"/>
    <property type="match status" value="1"/>
</dbReference>
<protein>
    <recommendedName>
        <fullName evidence="4">Peptidase A2 domain-containing protein</fullName>
    </recommendedName>
</protein>
<evidence type="ECO:0000313" key="3">
    <source>
        <dbReference type="Proteomes" id="UP000466442"/>
    </source>
</evidence>
<name>A0A8S9XM56_APOLU</name>
<evidence type="ECO:0008006" key="4">
    <source>
        <dbReference type="Google" id="ProtNLM"/>
    </source>
</evidence>
<feature type="region of interest" description="Disordered" evidence="1">
    <location>
        <begin position="302"/>
        <end position="492"/>
    </location>
</feature>
<accession>A0A8S9XM56</accession>
<feature type="compositionally biased region" description="Acidic residues" evidence="1">
    <location>
        <begin position="359"/>
        <end position="368"/>
    </location>
</feature>
<evidence type="ECO:0000313" key="2">
    <source>
        <dbReference type="EMBL" id="KAF6210100.1"/>
    </source>
</evidence>
<dbReference type="AlphaFoldDB" id="A0A8S9XM56"/>
<dbReference type="CDD" id="cd00303">
    <property type="entry name" value="retropepsin_like"/>
    <property type="match status" value="1"/>
</dbReference>
<feature type="compositionally biased region" description="Basic residues" evidence="1">
    <location>
        <begin position="470"/>
        <end position="479"/>
    </location>
</feature>
<reference evidence="2" key="1">
    <citation type="journal article" date="2021" name="Mol. Ecol. Resour.">
        <title>Apolygus lucorum genome provides insights into omnivorousness and mesophyll feeding.</title>
        <authorList>
            <person name="Liu Y."/>
            <person name="Liu H."/>
            <person name="Wang H."/>
            <person name="Huang T."/>
            <person name="Liu B."/>
            <person name="Yang B."/>
            <person name="Yin L."/>
            <person name="Li B."/>
            <person name="Zhang Y."/>
            <person name="Zhang S."/>
            <person name="Jiang F."/>
            <person name="Zhang X."/>
            <person name="Ren Y."/>
            <person name="Wang B."/>
            <person name="Wang S."/>
            <person name="Lu Y."/>
            <person name="Wu K."/>
            <person name="Fan W."/>
            <person name="Wang G."/>
        </authorList>
    </citation>
    <scope>NUCLEOTIDE SEQUENCE</scope>
    <source>
        <strain evidence="2">12Hb</strain>
    </source>
</reference>
<comment type="caution">
    <text evidence="2">The sequence shown here is derived from an EMBL/GenBank/DDBJ whole genome shotgun (WGS) entry which is preliminary data.</text>
</comment>
<gene>
    <name evidence="2" type="ORF">GE061_015856</name>
</gene>
<feature type="compositionally biased region" description="Polar residues" evidence="1">
    <location>
        <begin position="275"/>
        <end position="286"/>
    </location>
</feature>
<dbReference type="Proteomes" id="UP000466442">
    <property type="component" value="Unassembled WGS sequence"/>
</dbReference>
<feature type="compositionally biased region" description="Basic and acidic residues" evidence="1">
    <location>
        <begin position="403"/>
        <end position="420"/>
    </location>
</feature>
<sequence length="492" mass="54464">MLGDTGAQVSLIADPVKGIPLRPSNRQLYGITGTQRAGGEQELTVRYGKIELVHRFMVFPLGELGLDGILGVDLLLRLGPAALRDIGQQIGIDLSPKPQVPTPPLVNPTTQTQSEDNRPIPVGRVATTSWMERLLGSIRQWETTRPPPRRLRASYSTPTVHPEEAQNPERNPRESGGQTATSTEHKKKRRPRKKAKKMRGVPAGQKAQEKGEAYTTGSTKEKQQGVVPRTMEAEHRPKPAGPDALTNTPPTTSVTAPSKPEGWHHARATPHVSRARNSTQGDNQVKVQPMNEWMDDLDTHLDTMDHQYPTGVMPGGEDKEEKELFIGPKTPAGPGRRGDIKLRKQKAASKAPRQFTALEEMETEDESEPEHQPEGGSDSDGEPRVEAGEESITEESSGEEEQEGARHHYDDLRRLAEVRLDPMSGNTPYGDATPPTPEIPYWETDPRSLGPRPPTPGTPTPRTPNAAPRRPQRQRKLPRRLLDYHLEDHDSE</sequence>
<feature type="compositionally biased region" description="Basic and acidic residues" evidence="1">
    <location>
        <begin position="480"/>
        <end position="492"/>
    </location>
</feature>
<feature type="compositionally biased region" description="Polar residues" evidence="1">
    <location>
        <begin position="245"/>
        <end position="256"/>
    </location>
</feature>
<keyword evidence="3" id="KW-1185">Reference proteome</keyword>
<feature type="region of interest" description="Disordered" evidence="1">
    <location>
        <begin position="94"/>
        <end position="121"/>
    </location>
</feature>
<dbReference type="EMBL" id="WIXP02000006">
    <property type="protein sequence ID" value="KAF6210100.1"/>
    <property type="molecule type" value="Genomic_DNA"/>
</dbReference>
<proteinExistence type="predicted"/>
<feature type="compositionally biased region" description="Pro residues" evidence="1">
    <location>
        <begin position="451"/>
        <end position="462"/>
    </location>
</feature>
<dbReference type="Gene3D" id="2.40.70.10">
    <property type="entry name" value="Acid Proteases"/>
    <property type="match status" value="1"/>
</dbReference>
<feature type="compositionally biased region" description="Basic residues" evidence="1">
    <location>
        <begin position="185"/>
        <end position="199"/>
    </location>
</feature>